<comment type="similarity">
    <text evidence="1 4">Belongs to the D-isomer specific 2-hydroxyacid dehydrogenase family.</text>
</comment>
<dbReference type="Pfam" id="PF00389">
    <property type="entry name" value="2-Hacid_dh"/>
    <property type="match status" value="1"/>
</dbReference>
<evidence type="ECO:0000256" key="1">
    <source>
        <dbReference type="ARBA" id="ARBA00005854"/>
    </source>
</evidence>
<evidence type="ECO:0000259" key="6">
    <source>
        <dbReference type="Pfam" id="PF02826"/>
    </source>
</evidence>
<protein>
    <recommendedName>
        <fullName evidence="9">Glycerate dehydrogenase</fullName>
    </recommendedName>
</protein>
<sequence>MATQGVQNAEAGGFVHHIVVLDGTSATIPPPSFPHTITRYRSTSASEIASRLQDATIVIGTGTRLSYDTLKTCGPKLQLCASLGVGVDNFDLEAIRERGLTLVHVPAQNTQTVVEHAFALLGAVKRNLMGLHGFVVGGGKWVDAIAAVAQFARPPKTNSQEILGVIGYGALGQRTEKMAKALGMQVLIAERKGAPAREGRSTFEDVLSQSTVVILTCPLSPSTRNMIDAAELRTMREDVIIVNVGRGGIINELALADALREHRIGGAAVDVFETEPATPENCPLLDPSIPNLLLSPHLAWYSSGTLKGTLEVTCKNMEAFVAGKPQNVIVGPSSPSS</sequence>
<dbReference type="SUPFAM" id="SSF52283">
    <property type="entry name" value="Formate/glycerate dehydrogenase catalytic domain-like"/>
    <property type="match status" value="1"/>
</dbReference>
<organism evidence="7 8">
    <name type="scientific">Neodothiora populina</name>
    <dbReference type="NCBI Taxonomy" id="2781224"/>
    <lineage>
        <taxon>Eukaryota</taxon>
        <taxon>Fungi</taxon>
        <taxon>Dikarya</taxon>
        <taxon>Ascomycota</taxon>
        <taxon>Pezizomycotina</taxon>
        <taxon>Dothideomycetes</taxon>
        <taxon>Dothideomycetidae</taxon>
        <taxon>Dothideales</taxon>
        <taxon>Dothioraceae</taxon>
        <taxon>Neodothiora</taxon>
    </lineage>
</organism>
<evidence type="ECO:0000256" key="2">
    <source>
        <dbReference type="ARBA" id="ARBA00023002"/>
    </source>
</evidence>
<evidence type="ECO:0000256" key="3">
    <source>
        <dbReference type="ARBA" id="ARBA00023027"/>
    </source>
</evidence>
<feature type="domain" description="D-isomer specific 2-hydroxyacid dehydrogenase catalytic" evidence="5">
    <location>
        <begin position="36"/>
        <end position="328"/>
    </location>
</feature>
<dbReference type="Gene3D" id="3.40.50.720">
    <property type="entry name" value="NAD(P)-binding Rossmann-like Domain"/>
    <property type="match status" value="2"/>
</dbReference>
<evidence type="ECO:0000259" key="5">
    <source>
        <dbReference type="Pfam" id="PF00389"/>
    </source>
</evidence>
<evidence type="ECO:0000313" key="8">
    <source>
        <dbReference type="Proteomes" id="UP001562354"/>
    </source>
</evidence>
<gene>
    <name evidence="7" type="ORF">AAFC00_004316</name>
</gene>
<keyword evidence="2 4" id="KW-0560">Oxidoreductase</keyword>
<dbReference type="InterPro" id="IPR029753">
    <property type="entry name" value="D-isomer_DH_CS"/>
</dbReference>
<reference evidence="7 8" key="1">
    <citation type="submission" date="2024-07" db="EMBL/GenBank/DDBJ databases">
        <title>Draft sequence of the Neodothiora populina.</title>
        <authorList>
            <person name="Drown D.D."/>
            <person name="Schuette U.S."/>
            <person name="Buechlein A.B."/>
            <person name="Rusch D.R."/>
            <person name="Winton L.W."/>
            <person name="Adams G.A."/>
        </authorList>
    </citation>
    <scope>NUCLEOTIDE SEQUENCE [LARGE SCALE GENOMIC DNA]</scope>
    <source>
        <strain evidence="7 8">CPC 39397</strain>
    </source>
</reference>
<evidence type="ECO:0000313" key="7">
    <source>
        <dbReference type="EMBL" id="KAL1306225.1"/>
    </source>
</evidence>
<feature type="domain" description="D-isomer specific 2-hydroxyacid dehydrogenase NAD-binding" evidence="6">
    <location>
        <begin position="122"/>
        <end position="299"/>
    </location>
</feature>
<dbReference type="InterPro" id="IPR050418">
    <property type="entry name" value="D-iso_2-hydroxyacid_DH_PdxB"/>
</dbReference>
<proteinExistence type="inferred from homology"/>
<dbReference type="PANTHER" id="PTHR43761">
    <property type="entry name" value="D-ISOMER SPECIFIC 2-HYDROXYACID DEHYDROGENASE FAMILY PROTEIN (AFU_ORTHOLOGUE AFUA_1G13630)"/>
    <property type="match status" value="1"/>
</dbReference>
<dbReference type="EMBL" id="JBFMKM010000005">
    <property type="protein sequence ID" value="KAL1306225.1"/>
    <property type="molecule type" value="Genomic_DNA"/>
</dbReference>
<comment type="caution">
    <text evidence="7">The sequence shown here is derived from an EMBL/GenBank/DDBJ whole genome shotgun (WGS) entry which is preliminary data.</text>
</comment>
<accession>A0ABR3PJB2</accession>
<name>A0ABR3PJB2_9PEZI</name>
<dbReference type="Proteomes" id="UP001562354">
    <property type="component" value="Unassembled WGS sequence"/>
</dbReference>
<dbReference type="PROSITE" id="PS00671">
    <property type="entry name" value="D_2_HYDROXYACID_DH_3"/>
    <property type="match status" value="1"/>
</dbReference>
<dbReference type="PANTHER" id="PTHR43761:SF1">
    <property type="entry name" value="D-ISOMER SPECIFIC 2-HYDROXYACID DEHYDROGENASE CATALYTIC DOMAIN-CONTAINING PROTEIN-RELATED"/>
    <property type="match status" value="1"/>
</dbReference>
<dbReference type="GeneID" id="95978016"/>
<dbReference type="Pfam" id="PF02826">
    <property type="entry name" value="2-Hacid_dh_C"/>
    <property type="match status" value="1"/>
</dbReference>
<evidence type="ECO:0000256" key="4">
    <source>
        <dbReference type="RuleBase" id="RU003719"/>
    </source>
</evidence>
<dbReference type="RefSeq" id="XP_069202498.1">
    <property type="nucleotide sequence ID" value="XM_069343946.1"/>
</dbReference>
<evidence type="ECO:0008006" key="9">
    <source>
        <dbReference type="Google" id="ProtNLM"/>
    </source>
</evidence>
<keyword evidence="8" id="KW-1185">Reference proteome</keyword>
<dbReference type="InterPro" id="IPR006140">
    <property type="entry name" value="D-isomer_DH_NAD-bd"/>
</dbReference>
<keyword evidence="3" id="KW-0520">NAD</keyword>
<dbReference type="InterPro" id="IPR006139">
    <property type="entry name" value="D-isomer_2_OHA_DH_cat_dom"/>
</dbReference>
<dbReference type="SUPFAM" id="SSF51735">
    <property type="entry name" value="NAD(P)-binding Rossmann-fold domains"/>
    <property type="match status" value="1"/>
</dbReference>
<dbReference type="InterPro" id="IPR036291">
    <property type="entry name" value="NAD(P)-bd_dom_sf"/>
</dbReference>